<evidence type="ECO:0000259" key="5">
    <source>
        <dbReference type="Pfam" id="PF13657"/>
    </source>
</evidence>
<evidence type="ECO:0000256" key="2">
    <source>
        <dbReference type="ARBA" id="ARBA00022679"/>
    </source>
</evidence>
<keyword evidence="7" id="KW-1185">Reference proteome</keyword>
<dbReference type="Gene3D" id="1.10.1070.20">
    <property type="match status" value="1"/>
</dbReference>
<evidence type="ECO:0000313" key="7">
    <source>
        <dbReference type="Proteomes" id="UP000048984"/>
    </source>
</evidence>
<dbReference type="InterPro" id="IPR012893">
    <property type="entry name" value="HipA-like_C"/>
</dbReference>
<evidence type="ECO:0000256" key="3">
    <source>
        <dbReference type="ARBA" id="ARBA00022777"/>
    </source>
</evidence>
<dbReference type="PANTHER" id="PTHR37419:SF1">
    <property type="entry name" value="SERINE_THREONINE-PROTEIN KINASE TOXIN HIPA"/>
    <property type="match status" value="1"/>
</dbReference>
<evidence type="ECO:0000259" key="4">
    <source>
        <dbReference type="Pfam" id="PF07804"/>
    </source>
</evidence>
<dbReference type="GO" id="GO:0005829">
    <property type="term" value="C:cytosol"/>
    <property type="evidence" value="ECO:0007669"/>
    <property type="project" value="TreeGrafter"/>
</dbReference>
<keyword evidence="2" id="KW-0808">Transferase</keyword>
<dbReference type="InterPro" id="IPR017508">
    <property type="entry name" value="HipA_N1"/>
</dbReference>
<gene>
    <name evidence="6" type="ORF">ABB55_05170</name>
</gene>
<proteinExistence type="inferred from homology"/>
<dbReference type="Pfam" id="PF07804">
    <property type="entry name" value="HipA_C"/>
    <property type="match status" value="1"/>
</dbReference>
<dbReference type="Pfam" id="PF13657">
    <property type="entry name" value="Couple_hipA"/>
    <property type="match status" value="1"/>
</dbReference>
<evidence type="ECO:0000256" key="1">
    <source>
        <dbReference type="ARBA" id="ARBA00010164"/>
    </source>
</evidence>
<dbReference type="AlphaFoldDB" id="A0A0P6VN74"/>
<name>A0A0P6VN74_9HYPH</name>
<sequence>MGRVARILFKGQPAGHLIETERGTRFEYDSGWQQDIACALPATRREHEWPIGLHPVFEHLGTEGWLREGQARVARLAIEDDFGLLLRYGADCIGAISIGAETEGTRSDAFVDPTVNPGRTVSGVQRKLLVVRGVTGFLPAPAEGAAPFIAKFNSDANPTFVRNELLSLRWTAAVLGRDEVTAFEAGGVGGVDDHALIVHRFDRDAGGRRLRLEDCAQILSKPQGRNHRGKYEASYEEVAGAIARHSARPVIDLARFFRRLVVYALIGNCDAHLKNFSLLERPEGLRLSPAYDVLNTLVYGDRFDGEFALALGGRRRQTGEIVREDFETFGREIGLTSAAIRQTFADLKRGVAKAAPLIRPPQGEPPDGFVHRFSEIVESQCLRLLP</sequence>
<dbReference type="EMBL" id="LJYW01000001">
    <property type="protein sequence ID" value="KPL51693.1"/>
    <property type="molecule type" value="Genomic_DNA"/>
</dbReference>
<dbReference type="Proteomes" id="UP000048984">
    <property type="component" value="Unassembled WGS sequence"/>
</dbReference>
<evidence type="ECO:0000313" key="6">
    <source>
        <dbReference type="EMBL" id="KPL51693.1"/>
    </source>
</evidence>
<dbReference type="InterPro" id="IPR052028">
    <property type="entry name" value="HipA_Ser/Thr_kinase"/>
</dbReference>
<comment type="caution">
    <text evidence="6">The sequence shown here is derived from an EMBL/GenBank/DDBJ whole genome shotgun (WGS) entry which is preliminary data.</text>
</comment>
<dbReference type="GO" id="GO:0004674">
    <property type="term" value="F:protein serine/threonine kinase activity"/>
    <property type="evidence" value="ECO:0007669"/>
    <property type="project" value="TreeGrafter"/>
</dbReference>
<organism evidence="6 7">
    <name type="scientific">Prosthecodimorpha hirschii</name>
    <dbReference type="NCBI Taxonomy" id="665126"/>
    <lineage>
        <taxon>Bacteria</taxon>
        <taxon>Pseudomonadati</taxon>
        <taxon>Pseudomonadota</taxon>
        <taxon>Alphaproteobacteria</taxon>
        <taxon>Hyphomicrobiales</taxon>
        <taxon>Ancalomicrobiaceae</taxon>
        <taxon>Prosthecodimorpha</taxon>
    </lineage>
</organism>
<feature type="domain" description="HipA-like C-terminal" evidence="4">
    <location>
        <begin position="121"/>
        <end position="353"/>
    </location>
</feature>
<keyword evidence="3 6" id="KW-0418">Kinase</keyword>
<dbReference type="RefSeq" id="WP_054357856.1">
    <property type="nucleotide sequence ID" value="NZ_LJYW01000001.1"/>
</dbReference>
<dbReference type="PANTHER" id="PTHR37419">
    <property type="entry name" value="SERINE/THREONINE-PROTEIN KINASE TOXIN HIPA"/>
    <property type="match status" value="1"/>
</dbReference>
<reference evidence="6 7" key="1">
    <citation type="submission" date="2015-09" db="EMBL/GenBank/DDBJ databases">
        <authorList>
            <person name="Jackson K.R."/>
            <person name="Lunt B.L."/>
            <person name="Fisher J.N.B."/>
            <person name="Gardner A.V."/>
            <person name="Bailey M.E."/>
            <person name="Deus L.M."/>
            <person name="Earl A.S."/>
            <person name="Gibby P.D."/>
            <person name="Hartmann K.A."/>
            <person name="Liu J.E."/>
            <person name="Manci A.M."/>
            <person name="Nielsen D.A."/>
            <person name="Solomon M.B."/>
            <person name="Breakwell D.P."/>
            <person name="Burnett S.H."/>
            <person name="Grose J.H."/>
        </authorList>
    </citation>
    <scope>NUCLEOTIDE SEQUENCE [LARGE SCALE GENOMIC DNA]</scope>
    <source>
        <strain evidence="6 7">16</strain>
    </source>
</reference>
<accession>A0A0P6VN74</accession>
<feature type="domain" description="HipA N-terminal subdomain 1" evidence="5">
    <location>
        <begin position="6"/>
        <end position="98"/>
    </location>
</feature>
<protein>
    <submittedName>
        <fullName evidence="6">Phosphatidylinositol kinase</fullName>
    </submittedName>
</protein>
<dbReference type="STRING" id="665126.ABB55_05170"/>
<dbReference type="NCBIfam" id="TIGR03071">
    <property type="entry name" value="couple_hipA"/>
    <property type="match status" value="1"/>
</dbReference>
<reference evidence="6 7" key="2">
    <citation type="submission" date="2015-10" db="EMBL/GenBank/DDBJ databases">
        <title>Draft Genome Sequence of Prosthecomicrobium hirschii ATCC 27832.</title>
        <authorList>
            <person name="Daniel J."/>
            <person name="Givan S.A."/>
            <person name="Brun Y.V."/>
            <person name="Brown P.J."/>
        </authorList>
    </citation>
    <scope>NUCLEOTIDE SEQUENCE [LARGE SCALE GENOMIC DNA]</scope>
    <source>
        <strain evidence="6 7">16</strain>
    </source>
</reference>
<comment type="similarity">
    <text evidence="1">Belongs to the HipA Ser/Thr kinase family.</text>
</comment>